<evidence type="ECO:0000313" key="4">
    <source>
        <dbReference type="EMBL" id="MBU5440000.1"/>
    </source>
</evidence>
<dbReference type="PANTHER" id="PTHR30629">
    <property type="entry name" value="PROPHAGE INTEGRASE"/>
    <property type="match status" value="1"/>
</dbReference>
<keyword evidence="2" id="KW-0229">DNA integration</keyword>
<keyword evidence="5" id="KW-1185">Reference proteome</keyword>
<name>A0ABS6EAP4_9FIRM</name>
<comment type="caution">
    <text evidence="4">The sequence shown here is derived from an EMBL/GenBank/DDBJ whole genome shotgun (WGS) entry which is preliminary data.</text>
</comment>
<protein>
    <submittedName>
        <fullName evidence="4">Site-specific integrase</fullName>
    </submittedName>
</protein>
<evidence type="ECO:0000256" key="2">
    <source>
        <dbReference type="ARBA" id="ARBA00022908"/>
    </source>
</evidence>
<dbReference type="Pfam" id="PF14659">
    <property type="entry name" value="Phage_int_SAM_3"/>
    <property type="match status" value="1"/>
</dbReference>
<dbReference type="EMBL" id="JAHLPM010000023">
    <property type="protein sequence ID" value="MBU5440000.1"/>
    <property type="molecule type" value="Genomic_DNA"/>
</dbReference>
<dbReference type="InterPro" id="IPR002104">
    <property type="entry name" value="Integrase_catalytic"/>
</dbReference>
<dbReference type="InterPro" id="IPR050808">
    <property type="entry name" value="Phage_Integrase"/>
</dbReference>
<sequence length="198" mass="22554">MDRKRKKKLSPSSVSGYLAIINKHLILSLGYIKLKDIKPYIIDKYYDTKLETLSGTTVLHHHRLLNKAMVDAVKKYRLIASNPLDGVEAPKATKYKASVLNTEEIQLLFKALEGNLLEIPIKVMYFLSLRRGELLGLKWEDIDYKNKTITIQRNLIRGGDEGTELILTTPKIEGSNRTIVLSDNIIDLLKVHNKAQEN</sequence>
<proteinExistence type="inferred from homology"/>
<feature type="domain" description="Tyr recombinase" evidence="3">
    <location>
        <begin position="95"/>
        <end position="198"/>
    </location>
</feature>
<dbReference type="PROSITE" id="PS51898">
    <property type="entry name" value="TYR_RECOMBINASE"/>
    <property type="match status" value="1"/>
</dbReference>
<dbReference type="Proteomes" id="UP000749471">
    <property type="component" value="Unassembled WGS sequence"/>
</dbReference>
<dbReference type="PANTHER" id="PTHR30629:SF6">
    <property type="entry name" value="PROPHAGE INTEGRASE INTA-RELATED"/>
    <property type="match status" value="1"/>
</dbReference>
<organism evidence="4 5">
    <name type="scientific">Tissierella simiarum</name>
    <dbReference type="NCBI Taxonomy" id="2841534"/>
    <lineage>
        <taxon>Bacteria</taxon>
        <taxon>Bacillati</taxon>
        <taxon>Bacillota</taxon>
        <taxon>Tissierellia</taxon>
        <taxon>Tissierellales</taxon>
        <taxon>Tissierellaceae</taxon>
        <taxon>Tissierella</taxon>
    </lineage>
</organism>
<reference evidence="4 5" key="1">
    <citation type="submission" date="2021-06" db="EMBL/GenBank/DDBJ databases">
        <authorList>
            <person name="Sun Q."/>
            <person name="Li D."/>
        </authorList>
    </citation>
    <scope>NUCLEOTIDE SEQUENCE [LARGE SCALE GENOMIC DNA]</scope>
    <source>
        <strain evidence="4 5">MSJ-40</strain>
    </source>
</reference>
<comment type="similarity">
    <text evidence="1">Belongs to the 'phage' integrase family.</text>
</comment>
<evidence type="ECO:0000313" key="5">
    <source>
        <dbReference type="Proteomes" id="UP000749471"/>
    </source>
</evidence>
<gene>
    <name evidence="4" type="ORF">KQI42_18485</name>
</gene>
<accession>A0ABS6EAP4</accession>
<evidence type="ECO:0000256" key="1">
    <source>
        <dbReference type="ARBA" id="ARBA00008857"/>
    </source>
</evidence>
<dbReference type="RefSeq" id="WP_216521924.1">
    <property type="nucleotide sequence ID" value="NZ_JAHLPM010000023.1"/>
</dbReference>
<dbReference type="CDD" id="cd01189">
    <property type="entry name" value="INT_ICEBs1_C_like"/>
    <property type="match status" value="1"/>
</dbReference>
<dbReference type="InterPro" id="IPR004107">
    <property type="entry name" value="Integrase_SAM-like_N"/>
</dbReference>
<evidence type="ECO:0000259" key="3">
    <source>
        <dbReference type="PROSITE" id="PS51898"/>
    </source>
</evidence>